<dbReference type="Proteomes" id="UP001301012">
    <property type="component" value="Unassembled WGS sequence"/>
</dbReference>
<keyword evidence="1" id="KW-0946">Virion</keyword>
<keyword evidence="2" id="KW-1185">Reference proteome</keyword>
<sequence>MPNCESNRNGWKDGNSKCNCYDKKEDPCYSKKEEPCYCESKDNKHENNKKETCCCKDSMKKSLELLTCPTVNPYVNFNQFGFIGKHLLAGAQLTAAITDGDNISVPDATFSGFESCSCSSLRLTPTTEVFYPVPGSASLALNINHASLCNIQAVAFTYNTTAITRSEFEANLIALLDDSHEKCSIKCEDCCCNEGVFNSIFNSFSSNIVSLTGGWLALQNVKVLGRVGNVLVLSNTTTTVNMIYFVCLDSIEFLNY</sequence>
<dbReference type="RefSeq" id="WP_284132992.1">
    <property type="nucleotide sequence ID" value="NZ_JASKYM010000005.1"/>
</dbReference>
<organism evidence="1 2">
    <name type="scientific">Romboutsia sedimentorum</name>
    <dbReference type="NCBI Taxonomy" id="1368474"/>
    <lineage>
        <taxon>Bacteria</taxon>
        <taxon>Bacillati</taxon>
        <taxon>Bacillota</taxon>
        <taxon>Clostridia</taxon>
        <taxon>Peptostreptococcales</taxon>
        <taxon>Peptostreptococcaceae</taxon>
        <taxon>Romboutsia</taxon>
    </lineage>
</organism>
<evidence type="ECO:0000313" key="2">
    <source>
        <dbReference type="Proteomes" id="UP001301012"/>
    </source>
</evidence>
<proteinExistence type="predicted"/>
<evidence type="ECO:0000313" key="1">
    <source>
        <dbReference type="EMBL" id="MDK2564054.1"/>
    </source>
</evidence>
<keyword evidence="1" id="KW-0167">Capsid protein</keyword>
<reference evidence="1 2" key="1">
    <citation type="submission" date="2023-05" db="EMBL/GenBank/DDBJ databases">
        <title>Rombocin, a short stable natural nisin variant, displays selective antimicrobial activity against Listeria monocytogenes and employs dual mode of action to kill target bacterial strains.</title>
        <authorList>
            <person name="Wambui J."/>
            <person name="Stephan R."/>
            <person name="Kuipers O.P."/>
        </authorList>
    </citation>
    <scope>NUCLEOTIDE SEQUENCE [LARGE SCALE GENOMIC DNA]</scope>
    <source>
        <strain evidence="1 2">RC002</strain>
    </source>
</reference>
<comment type="caution">
    <text evidence="1">The sequence shown here is derived from an EMBL/GenBank/DDBJ whole genome shotgun (WGS) entry which is preliminary data.</text>
</comment>
<name>A0ABT7EAU8_9FIRM</name>
<dbReference type="EMBL" id="JASKYM010000005">
    <property type="protein sequence ID" value="MDK2564054.1"/>
    <property type="molecule type" value="Genomic_DNA"/>
</dbReference>
<protein>
    <submittedName>
        <fullName evidence="1">CotA family spore coat protein</fullName>
    </submittedName>
</protein>
<accession>A0ABT7EAU8</accession>
<dbReference type="NCBIfam" id="NF041648">
    <property type="entry name" value="spore_exo_CotA"/>
    <property type="match status" value="1"/>
</dbReference>
<dbReference type="InterPro" id="IPR048150">
    <property type="entry name" value="Spore_exo_CotA-like"/>
</dbReference>
<gene>
    <name evidence="1" type="ORF">QOZ84_10875</name>
</gene>